<protein>
    <submittedName>
        <fullName evidence="3">Type II secretion system protein E</fullName>
    </submittedName>
</protein>
<dbReference type="AlphaFoldDB" id="A0A497F055"/>
<dbReference type="Proteomes" id="UP000272051">
    <property type="component" value="Unassembled WGS sequence"/>
</dbReference>
<dbReference type="CDD" id="cd01130">
    <property type="entry name" value="VirB11-like_ATPase"/>
    <property type="match status" value="1"/>
</dbReference>
<gene>
    <name evidence="3" type="ORF">DRJ33_03095</name>
</gene>
<dbReference type="PANTHER" id="PTHR30486">
    <property type="entry name" value="TWITCHING MOTILITY PROTEIN PILT"/>
    <property type="match status" value="1"/>
</dbReference>
<dbReference type="InterPro" id="IPR050921">
    <property type="entry name" value="T4SS_GSP_E_ATPase"/>
</dbReference>
<dbReference type="InterPro" id="IPR001482">
    <property type="entry name" value="T2SS/T4SS_dom"/>
</dbReference>
<proteinExistence type="inferred from homology"/>
<evidence type="ECO:0000313" key="3">
    <source>
        <dbReference type="EMBL" id="RLE52672.1"/>
    </source>
</evidence>
<evidence type="ECO:0000259" key="2">
    <source>
        <dbReference type="Pfam" id="PF00437"/>
    </source>
</evidence>
<sequence>ACNGPDLPVFVYHMGYGFVKTNIALPQDYLDDYVCHLAELTGHTLSAGSPFVEASLPDGSRLTAFWRKELCDRGTSFSIRKFRYEPLTPLDLIRLNTFSIDSIALLWLLVESGANMLVVGGTASGKTTTLNALCLFIPENRRVVSIEDTRELKLYHDNWIPLIAREDRQVEGSSERMGSMFLLKRALRMRPEYLLVGEVRGKEARIMFQAMNTGHIVYSTIHAGSAEEAFIRLTNPPISVPPAMMLPLDIVIVQALTQREGKDVRRCLFIAEVEEVSASQGFVKLSPIYSYDLSSDSLIPVGQPKKAIKKACIRLGFSESQFFEEFEARKACLYKALLRGVSKVDDFLKLVRSYRRGLIV</sequence>
<comment type="caution">
    <text evidence="3">The sequence shown here is derived from an EMBL/GenBank/DDBJ whole genome shotgun (WGS) entry which is preliminary data.</text>
</comment>
<evidence type="ECO:0000313" key="4">
    <source>
        <dbReference type="Proteomes" id="UP000272051"/>
    </source>
</evidence>
<evidence type="ECO:0000256" key="1">
    <source>
        <dbReference type="ARBA" id="ARBA00006611"/>
    </source>
</evidence>
<accession>A0A497F055</accession>
<dbReference type="Gene3D" id="3.40.50.300">
    <property type="entry name" value="P-loop containing nucleotide triphosphate hydrolases"/>
    <property type="match status" value="1"/>
</dbReference>
<dbReference type="Gene3D" id="3.30.450.380">
    <property type="match status" value="1"/>
</dbReference>
<dbReference type="InterPro" id="IPR027417">
    <property type="entry name" value="P-loop_NTPase"/>
</dbReference>
<dbReference type="SUPFAM" id="SSF52540">
    <property type="entry name" value="P-loop containing nucleoside triphosphate hydrolases"/>
    <property type="match status" value="1"/>
</dbReference>
<dbReference type="EMBL" id="QMQX01000041">
    <property type="protein sequence ID" value="RLE52672.1"/>
    <property type="molecule type" value="Genomic_DNA"/>
</dbReference>
<name>A0A497F055_9CREN</name>
<feature type="domain" description="Bacterial type II secretion system protein E" evidence="2">
    <location>
        <begin position="47"/>
        <end position="263"/>
    </location>
</feature>
<feature type="non-terminal residue" evidence="3">
    <location>
        <position position="1"/>
    </location>
</feature>
<dbReference type="PANTHER" id="PTHR30486:SF6">
    <property type="entry name" value="TYPE IV PILUS RETRACTATION ATPASE PILT"/>
    <property type="match status" value="1"/>
</dbReference>
<reference evidence="3 4" key="1">
    <citation type="submission" date="2018-06" db="EMBL/GenBank/DDBJ databases">
        <title>Extensive metabolic versatility and redundancy in microbially diverse, dynamic hydrothermal sediments.</title>
        <authorList>
            <person name="Dombrowski N."/>
            <person name="Teske A."/>
            <person name="Baker B.J."/>
        </authorList>
    </citation>
    <scope>NUCLEOTIDE SEQUENCE [LARGE SCALE GENOMIC DNA]</scope>
    <source>
        <strain evidence="3">B34_G17</strain>
    </source>
</reference>
<comment type="similarity">
    <text evidence="1">Belongs to the GSP E family.</text>
</comment>
<dbReference type="Pfam" id="PF00437">
    <property type="entry name" value="T2SSE"/>
    <property type="match status" value="1"/>
</dbReference>
<organism evidence="3 4">
    <name type="scientific">Thermoproteota archaeon</name>
    <dbReference type="NCBI Taxonomy" id="2056631"/>
    <lineage>
        <taxon>Archaea</taxon>
        <taxon>Thermoproteota</taxon>
    </lineage>
</organism>
<dbReference type="GO" id="GO:0016887">
    <property type="term" value="F:ATP hydrolysis activity"/>
    <property type="evidence" value="ECO:0007669"/>
    <property type="project" value="InterPro"/>
</dbReference>